<evidence type="ECO:0000313" key="2">
    <source>
        <dbReference type="EMBL" id="BBO88479.1"/>
    </source>
</evidence>
<dbReference type="EMBL" id="AP021879">
    <property type="protein sequence ID" value="BBO88479.1"/>
    <property type="molecule type" value="Genomic_DNA"/>
</dbReference>
<evidence type="ECO:0000259" key="1">
    <source>
        <dbReference type="Pfam" id="PF18765"/>
    </source>
</evidence>
<reference evidence="2 3" key="1">
    <citation type="submission" date="2019-11" db="EMBL/GenBank/DDBJ databases">
        <title>Comparative genomics of hydrocarbon-degrading Desulfosarcina strains.</title>
        <authorList>
            <person name="Watanabe M."/>
            <person name="Kojima H."/>
            <person name="Fukui M."/>
        </authorList>
    </citation>
    <scope>NUCLEOTIDE SEQUENCE [LARGE SCALE GENOMIC DNA]</scope>
    <source>
        <strain evidence="3">oXyS1</strain>
    </source>
</reference>
<dbReference type="RefSeq" id="WP_155309787.1">
    <property type="nucleotide sequence ID" value="NZ_AP021879.1"/>
</dbReference>
<dbReference type="Gene3D" id="3.30.460.10">
    <property type="entry name" value="Beta Polymerase, domain 2"/>
    <property type="match status" value="1"/>
</dbReference>
<dbReference type="PANTHER" id="PTHR43852">
    <property type="entry name" value="NUCLEOTIDYLTRANSFERASE"/>
    <property type="match status" value="1"/>
</dbReference>
<sequence length="148" mass="16814">MIREGKKIPKDVQKKVPEIIKAIEADPVVVVLFAFGSLATGPLKPLSDLDFGILLDDRLDKRQRFDKHIQLIGLFSDTFRTDEIDLIILNDAPPRMAFQIFKTGKILVCRSTAALIDFRERLVTQYLDFKCMRDAFDAVFLEGVGYHG</sequence>
<dbReference type="Proteomes" id="UP000422108">
    <property type="component" value="Chromosome"/>
</dbReference>
<keyword evidence="3" id="KW-1185">Reference proteome</keyword>
<organism evidence="2 3">
    <name type="scientific">Desulfosarcina ovata subsp. ovata</name>
    <dbReference type="NCBI Taxonomy" id="2752305"/>
    <lineage>
        <taxon>Bacteria</taxon>
        <taxon>Pseudomonadati</taxon>
        <taxon>Thermodesulfobacteriota</taxon>
        <taxon>Desulfobacteria</taxon>
        <taxon>Desulfobacterales</taxon>
        <taxon>Desulfosarcinaceae</taxon>
        <taxon>Desulfosarcina</taxon>
    </lineage>
</organism>
<dbReference type="GO" id="GO:0016740">
    <property type="term" value="F:transferase activity"/>
    <property type="evidence" value="ECO:0007669"/>
    <property type="project" value="UniProtKB-KW"/>
</dbReference>
<protein>
    <submittedName>
        <fullName evidence="2">Nucleotidyltransferase</fullName>
    </submittedName>
</protein>
<dbReference type="PANTHER" id="PTHR43852:SF4">
    <property type="entry name" value="NUCLEOTIDYLTRANSFERASE"/>
    <property type="match status" value="1"/>
</dbReference>
<name>A0A5K8A7L4_9BACT</name>
<gene>
    <name evidence="2" type="ORF">DSCOOX_16590</name>
</gene>
<dbReference type="InterPro" id="IPR041633">
    <property type="entry name" value="Polbeta"/>
</dbReference>
<dbReference type="InterPro" id="IPR052930">
    <property type="entry name" value="TA_antitoxin_MntA"/>
</dbReference>
<proteinExistence type="predicted"/>
<dbReference type="Pfam" id="PF18765">
    <property type="entry name" value="Polbeta"/>
    <property type="match status" value="1"/>
</dbReference>
<dbReference type="CDD" id="cd05403">
    <property type="entry name" value="NT_KNTase_like"/>
    <property type="match status" value="1"/>
</dbReference>
<evidence type="ECO:0000313" key="3">
    <source>
        <dbReference type="Proteomes" id="UP000422108"/>
    </source>
</evidence>
<dbReference type="InterPro" id="IPR043519">
    <property type="entry name" value="NT_sf"/>
</dbReference>
<dbReference type="SUPFAM" id="SSF81301">
    <property type="entry name" value="Nucleotidyltransferase"/>
    <property type="match status" value="1"/>
</dbReference>
<accession>A0A5K8A7L4</accession>
<keyword evidence="2" id="KW-0808">Transferase</keyword>
<dbReference type="AlphaFoldDB" id="A0A5K8A7L4"/>
<feature type="domain" description="Polymerase beta nucleotidyltransferase" evidence="1">
    <location>
        <begin position="18"/>
        <end position="112"/>
    </location>
</feature>
<dbReference type="NCBIfam" id="NF047752">
    <property type="entry name" value="MntA_antitoxin"/>
    <property type="match status" value="1"/>
</dbReference>